<dbReference type="Proteomes" id="UP000037432">
    <property type="component" value="Unassembled WGS sequence"/>
</dbReference>
<gene>
    <name evidence="1" type="ORF">ACM01_33920</name>
</gene>
<dbReference type="AlphaFoldDB" id="A0A0J8BVX9"/>
<reference evidence="1 2" key="1">
    <citation type="submission" date="2015-06" db="EMBL/GenBank/DDBJ databases">
        <authorList>
            <person name="Ju K.-S."/>
            <person name="Doroghazi J.R."/>
            <person name="Metcalf W.W."/>
        </authorList>
    </citation>
    <scope>NUCLEOTIDE SEQUENCE [LARGE SCALE GENOMIC DNA]</scope>
    <source>
        <strain evidence="1 2">NRRL 3414</strain>
    </source>
</reference>
<protein>
    <submittedName>
        <fullName evidence="1">Uncharacterized protein</fullName>
    </submittedName>
</protein>
<accession>A0A0J8BVX9</accession>
<sequence length="156" mass="16774">MGARPRYFSRRISTIRHGLRLRLIGLVRLGLRFGGGVLGGGAGARYEPGCASAIARSVSGSRLVYVSAVMVIEERPSISWMSFRSAPAAWARVAAPWRRSRSWTRGRDLLVELDEPPCDVGRVEHLAVLLGEYAAGLHPRRSPTPCGPCPAGLGAA</sequence>
<dbReference type="EMBL" id="LFNT01000056">
    <property type="protein sequence ID" value="KMS69700.1"/>
    <property type="molecule type" value="Genomic_DNA"/>
</dbReference>
<comment type="caution">
    <text evidence="1">The sequence shown here is derived from an EMBL/GenBank/DDBJ whole genome shotgun (WGS) entry which is preliminary data.</text>
</comment>
<proteinExistence type="predicted"/>
<evidence type="ECO:0000313" key="1">
    <source>
        <dbReference type="EMBL" id="KMS69700.1"/>
    </source>
</evidence>
<evidence type="ECO:0000313" key="2">
    <source>
        <dbReference type="Proteomes" id="UP000037432"/>
    </source>
</evidence>
<name>A0A0J8BVX9_STRVR</name>
<organism evidence="1 2">
    <name type="scientific">Streptomyces viridochromogenes</name>
    <dbReference type="NCBI Taxonomy" id="1938"/>
    <lineage>
        <taxon>Bacteria</taxon>
        <taxon>Bacillati</taxon>
        <taxon>Actinomycetota</taxon>
        <taxon>Actinomycetes</taxon>
        <taxon>Kitasatosporales</taxon>
        <taxon>Streptomycetaceae</taxon>
        <taxon>Streptomyces</taxon>
    </lineage>
</organism>